<evidence type="ECO:0000313" key="5">
    <source>
        <dbReference type="Proteomes" id="UP000002574"/>
    </source>
</evidence>
<feature type="domain" description="SfsA N-terminal OB" evidence="3">
    <location>
        <begin position="12"/>
        <end position="75"/>
    </location>
</feature>
<dbReference type="NCBIfam" id="TIGR00230">
    <property type="entry name" value="sfsA"/>
    <property type="match status" value="1"/>
</dbReference>
<dbReference type="EMBL" id="AP011112">
    <property type="protein sequence ID" value="BAI68800.1"/>
    <property type="molecule type" value="Genomic_DNA"/>
</dbReference>
<comment type="similarity">
    <text evidence="1">Belongs to the SfsA family.</text>
</comment>
<evidence type="ECO:0000313" key="4">
    <source>
        <dbReference type="EMBL" id="BAI68800.1"/>
    </source>
</evidence>
<sequence length="214" mass="24423">MRFPSLVSGEFVKRINRFVCVVRIKDKEHFAYLRNTGRLSELLKEGTCVYLKEKDKGKYSYELLLAEGEKGILVCLDSQIAPKLYAEGLPAGELVYEPKVVGGKLDLLVGKELIEVKSVNLVRDGIALFPDAPTQRGSRHIDLLIKAYPKYTPKMVFVIQREDAYAFSPNREMDPIFANKLKVFKSLGHRVVAYNCKVSLEEIKLKEEVEVLWR</sequence>
<dbReference type="PANTHER" id="PTHR30545">
    <property type="entry name" value="SUGAR FERMENTATION STIMULATION PROTEIN A"/>
    <property type="match status" value="1"/>
</dbReference>
<keyword evidence="5" id="KW-1185">Reference proteome</keyword>
<dbReference type="Proteomes" id="UP000002574">
    <property type="component" value="Chromosome"/>
</dbReference>
<dbReference type="GO" id="GO:0003677">
    <property type="term" value="F:DNA binding"/>
    <property type="evidence" value="ECO:0007669"/>
    <property type="project" value="InterPro"/>
</dbReference>
<dbReference type="Gene3D" id="2.40.50.580">
    <property type="match status" value="1"/>
</dbReference>
<dbReference type="Gene3D" id="3.40.1350.60">
    <property type="match status" value="1"/>
</dbReference>
<dbReference type="OrthoDB" id="9802365at2"/>
<dbReference type="RefSeq" id="WP_012962983.1">
    <property type="nucleotide sequence ID" value="NC_013799.1"/>
</dbReference>
<evidence type="ECO:0000259" key="2">
    <source>
        <dbReference type="Pfam" id="PF03749"/>
    </source>
</evidence>
<protein>
    <recommendedName>
        <fullName evidence="1">Sugar fermentation stimulation protein homolog</fullName>
    </recommendedName>
</protein>
<feature type="domain" description="Sugar fermentation stimulation protein C-terminal" evidence="2">
    <location>
        <begin position="93"/>
        <end position="201"/>
    </location>
</feature>
<dbReference type="Pfam" id="PF03749">
    <property type="entry name" value="SfsA"/>
    <property type="match status" value="1"/>
</dbReference>
<organism evidence="4 5">
    <name type="scientific">Hydrogenobacter thermophilus (strain DSM 6534 / IAM 12695 / TK-6)</name>
    <dbReference type="NCBI Taxonomy" id="608538"/>
    <lineage>
        <taxon>Bacteria</taxon>
        <taxon>Pseudomonadati</taxon>
        <taxon>Aquificota</taxon>
        <taxon>Aquificia</taxon>
        <taxon>Aquificales</taxon>
        <taxon>Aquificaceae</taxon>
        <taxon>Hydrogenobacter</taxon>
    </lineage>
</organism>
<evidence type="ECO:0000259" key="3">
    <source>
        <dbReference type="Pfam" id="PF17746"/>
    </source>
</evidence>
<dbReference type="eggNOG" id="COG1489">
    <property type="taxonomic scope" value="Bacteria"/>
</dbReference>
<dbReference type="InterPro" id="IPR041465">
    <property type="entry name" value="SfsA_N"/>
</dbReference>
<dbReference type="KEGG" id="hte:Hydth_0332"/>
<dbReference type="HAMAP" id="MF_00095">
    <property type="entry name" value="SfsA"/>
    <property type="match status" value="1"/>
</dbReference>
<dbReference type="AlphaFoldDB" id="D3DG48"/>
<dbReference type="InterPro" id="IPR040452">
    <property type="entry name" value="SfsA_C"/>
</dbReference>
<reference evidence="4 5" key="1">
    <citation type="journal article" date="2010" name="J. Bacteriol.">
        <title>Complete genome sequence of the thermophilic, obligately chemolithoautotrophic hydrogen-oxidizing bacterium Hydrogenobacter thermophilus TK-6.</title>
        <authorList>
            <person name="Arai H."/>
            <person name="Kanbe H."/>
            <person name="Ishii M."/>
            <person name="Igarashi Y."/>
        </authorList>
    </citation>
    <scope>NUCLEOTIDE SEQUENCE [LARGE SCALE GENOMIC DNA]</scope>
    <source>
        <strain evidence="5">DSM 6534 / IAM 12695 / TK-6</strain>
    </source>
</reference>
<proteinExistence type="inferred from homology"/>
<dbReference type="PANTHER" id="PTHR30545:SF2">
    <property type="entry name" value="SUGAR FERMENTATION STIMULATION PROTEIN A"/>
    <property type="match status" value="1"/>
</dbReference>
<accession>D3DG48</accession>
<dbReference type="InterPro" id="IPR005224">
    <property type="entry name" value="SfsA"/>
</dbReference>
<dbReference type="KEGG" id="hth:HTH_0334"/>
<name>D3DG48_HYDTT</name>
<dbReference type="Pfam" id="PF17746">
    <property type="entry name" value="SfsA_N"/>
    <property type="match status" value="1"/>
</dbReference>
<gene>
    <name evidence="1" type="primary">sfsA</name>
    <name evidence="4" type="ordered locus">HTH_0334</name>
</gene>
<evidence type="ECO:0000256" key="1">
    <source>
        <dbReference type="HAMAP-Rule" id="MF_00095"/>
    </source>
</evidence>
<dbReference type="STRING" id="608538.HTH_0334"/>